<name>A0ABT7VSS8_9GAMM</name>
<sequence length="390" mass="44765">MHIPTFRYDRAIEQLCGDPPTWPEPTNGISEVRLAIRYLSNNPLLKRMSPIKTLYVDIVDYPGEWLLDLPLLELSYEEWSEQIARLCEMEPRATLSQEWRTFLETVDLTSEAEDSTLRQISQLYTDFLYRCKEPQYNLSLLQPGRFTMPGEDLKGAPLLEFCPLLKIPEDYNDNSLYAEMKRRYESYKEHVVKKFYQAHFSSFDRQIIFADVLRAFNTGYASFVDMRDAINMVLKSFHYGKSGLINKFFGLKIDKMLFAATKADHVTPDQLSHLESFLQNMLATSHNNATFEGVSSETLALAAVKCTQAAHTTFQGKKMSCIKGMPIEGDKPIALFPGEVPIEVPMPEEWVEGRFHFMAFKPPRLANVHGSGLPHIRLDHALEFLLGDKF</sequence>
<keyword evidence="2" id="KW-1185">Reference proteome</keyword>
<proteinExistence type="predicted"/>
<gene>
    <name evidence="1" type="ORF">QUF54_04630</name>
</gene>
<protein>
    <submittedName>
        <fullName evidence="1">YcjX family protein</fullName>
    </submittedName>
</protein>
<organism evidence="1 2">
    <name type="scientific">Candidatus Marithioploca araucensis</name>
    <dbReference type="NCBI Taxonomy" id="70273"/>
    <lineage>
        <taxon>Bacteria</taxon>
        <taxon>Pseudomonadati</taxon>
        <taxon>Pseudomonadota</taxon>
        <taxon>Gammaproteobacteria</taxon>
        <taxon>Thiotrichales</taxon>
        <taxon>Thiotrichaceae</taxon>
        <taxon>Candidatus Marithioploca</taxon>
    </lineage>
</organism>
<evidence type="ECO:0000313" key="1">
    <source>
        <dbReference type="EMBL" id="MDM8562621.1"/>
    </source>
</evidence>
<reference evidence="1" key="1">
    <citation type="submission" date="2023-06" db="EMBL/GenBank/DDBJ databases">
        <title>Uncultivated large filamentous bacteria from sulfidic sediments reveal new species and different genomic features in energy metabolism and defense.</title>
        <authorList>
            <person name="Fonseca A."/>
        </authorList>
    </citation>
    <scope>NUCLEOTIDE SEQUENCE</scope>
    <source>
        <strain evidence="1">HSG4</strain>
    </source>
</reference>
<dbReference type="PANTHER" id="PTHR38605:SF1">
    <property type="entry name" value="ATPASE"/>
    <property type="match status" value="1"/>
</dbReference>
<dbReference type="InterPro" id="IPR007413">
    <property type="entry name" value="YcjX-like"/>
</dbReference>
<dbReference type="EMBL" id="JAUCGM010000224">
    <property type="protein sequence ID" value="MDM8562621.1"/>
    <property type="molecule type" value="Genomic_DNA"/>
</dbReference>
<dbReference type="Pfam" id="PF04317">
    <property type="entry name" value="DUF463"/>
    <property type="match status" value="1"/>
</dbReference>
<dbReference type="Proteomes" id="UP001171945">
    <property type="component" value="Unassembled WGS sequence"/>
</dbReference>
<evidence type="ECO:0000313" key="2">
    <source>
        <dbReference type="Proteomes" id="UP001171945"/>
    </source>
</evidence>
<dbReference type="PANTHER" id="PTHR38605">
    <property type="entry name" value="ATPASE-RELATED"/>
    <property type="match status" value="1"/>
</dbReference>
<accession>A0ABT7VSS8</accession>
<comment type="caution">
    <text evidence="1">The sequence shown here is derived from an EMBL/GenBank/DDBJ whole genome shotgun (WGS) entry which is preliminary data.</text>
</comment>